<proteinExistence type="inferred from homology"/>
<comment type="similarity">
    <text evidence="2">Belongs to the autoinducer-2 exporter (AI-2E) (TC 2.A.86) family.</text>
</comment>
<evidence type="ECO:0000313" key="7">
    <source>
        <dbReference type="EMBL" id="MDQ0174535.1"/>
    </source>
</evidence>
<sequence>MNEHTLYQIMRFIFVLVMIAVSITFLYFLAKAAYPFFIAFGIAFLINPIVRFLEKTIKLPRLLAVLTSLLLLIGVFIGLMTLLIVEIVAGANYLANVVPEHVATLVHSLETIVAEKVIPLYNRLIGLISRLESGQQDAILKQIQLAGEALSASIGNFVQHFLLKLPSIVSWIPNTATVLLFSLIATFLISKDWDDLTRKMSQFIPETIKHRWIALSGIVRQALFGYLFAQLTFMSITFLLVISGLLFLKVHYALTIALVCAFVDLLPYVGTGIIFIPWIMYAMATGDESLVVGLIVLYLIIVVQRQLTEPKILSSSIGLNPLATLIALFIGFQYFGFIGFILGPVLLVFLTALYKANVFRDIWSYIKGKTY</sequence>
<evidence type="ECO:0000256" key="1">
    <source>
        <dbReference type="ARBA" id="ARBA00004141"/>
    </source>
</evidence>
<evidence type="ECO:0000256" key="3">
    <source>
        <dbReference type="ARBA" id="ARBA00022692"/>
    </source>
</evidence>
<dbReference type="Pfam" id="PF01594">
    <property type="entry name" value="AI-2E_transport"/>
    <property type="match status" value="1"/>
</dbReference>
<dbReference type="PANTHER" id="PTHR21716">
    <property type="entry name" value="TRANSMEMBRANE PROTEIN"/>
    <property type="match status" value="1"/>
</dbReference>
<protein>
    <submittedName>
        <fullName evidence="7">Sporulation integral membrane protein YtvI</fullName>
    </submittedName>
</protein>
<feature type="transmembrane region" description="Helical" evidence="6">
    <location>
        <begin position="62"/>
        <end position="85"/>
    </location>
</feature>
<feature type="transmembrane region" description="Helical" evidence="6">
    <location>
        <begin position="223"/>
        <end position="248"/>
    </location>
</feature>
<comment type="caution">
    <text evidence="7">The sequence shown here is derived from an EMBL/GenBank/DDBJ whole genome shotgun (WGS) entry which is preliminary data.</text>
</comment>
<keyword evidence="3 6" id="KW-0812">Transmembrane</keyword>
<organism evidence="7 8">
    <name type="scientific">Bacillus chungangensis</name>
    <dbReference type="NCBI Taxonomy" id="587633"/>
    <lineage>
        <taxon>Bacteria</taxon>
        <taxon>Bacillati</taxon>
        <taxon>Bacillota</taxon>
        <taxon>Bacilli</taxon>
        <taxon>Bacillales</taxon>
        <taxon>Bacillaceae</taxon>
        <taxon>Bacillus</taxon>
    </lineage>
</organism>
<keyword evidence="4 6" id="KW-1133">Transmembrane helix</keyword>
<name>A0ABT9WML5_9BACI</name>
<evidence type="ECO:0000256" key="4">
    <source>
        <dbReference type="ARBA" id="ARBA00022989"/>
    </source>
</evidence>
<dbReference type="InterPro" id="IPR002549">
    <property type="entry name" value="AI-2E-like"/>
</dbReference>
<dbReference type="EMBL" id="JAUSTT010000001">
    <property type="protein sequence ID" value="MDQ0174535.1"/>
    <property type="molecule type" value="Genomic_DNA"/>
</dbReference>
<evidence type="ECO:0000256" key="2">
    <source>
        <dbReference type="ARBA" id="ARBA00009773"/>
    </source>
</evidence>
<dbReference type="NCBIfam" id="TIGR02872">
    <property type="entry name" value="spore_ytvI"/>
    <property type="match status" value="1"/>
</dbReference>
<comment type="subcellular location">
    <subcellularLocation>
        <location evidence="1">Membrane</location>
        <topology evidence="1">Multi-pass membrane protein</topology>
    </subcellularLocation>
</comment>
<keyword evidence="5 6" id="KW-0472">Membrane</keyword>
<reference evidence="7 8" key="1">
    <citation type="submission" date="2023-07" db="EMBL/GenBank/DDBJ databases">
        <title>Genomic Encyclopedia of Type Strains, Phase IV (KMG-IV): sequencing the most valuable type-strain genomes for metagenomic binning, comparative biology and taxonomic classification.</title>
        <authorList>
            <person name="Goeker M."/>
        </authorList>
    </citation>
    <scope>NUCLEOTIDE SEQUENCE [LARGE SCALE GENOMIC DNA]</scope>
    <source>
        <strain evidence="7 8">DSM 23837</strain>
    </source>
</reference>
<dbReference type="Proteomes" id="UP001223586">
    <property type="component" value="Unassembled WGS sequence"/>
</dbReference>
<feature type="transmembrane region" description="Helical" evidence="6">
    <location>
        <begin position="327"/>
        <end position="354"/>
    </location>
</feature>
<accession>A0ABT9WML5</accession>
<dbReference type="PANTHER" id="PTHR21716:SF68">
    <property type="entry name" value="TRANSPORT PROTEIN YTVI-RELATED"/>
    <property type="match status" value="1"/>
</dbReference>
<feature type="transmembrane region" description="Helical" evidence="6">
    <location>
        <begin position="36"/>
        <end position="53"/>
    </location>
</feature>
<feature type="transmembrane region" description="Helical" evidence="6">
    <location>
        <begin position="171"/>
        <end position="190"/>
    </location>
</feature>
<feature type="transmembrane region" description="Helical" evidence="6">
    <location>
        <begin position="254"/>
        <end position="278"/>
    </location>
</feature>
<feature type="transmembrane region" description="Helical" evidence="6">
    <location>
        <begin position="12"/>
        <end position="30"/>
    </location>
</feature>
<dbReference type="RefSeq" id="WP_307226067.1">
    <property type="nucleotide sequence ID" value="NZ_JAUSTT010000001.1"/>
</dbReference>
<gene>
    <name evidence="7" type="ORF">J2S08_000366</name>
</gene>
<evidence type="ECO:0000256" key="5">
    <source>
        <dbReference type="ARBA" id="ARBA00023136"/>
    </source>
</evidence>
<evidence type="ECO:0000313" key="8">
    <source>
        <dbReference type="Proteomes" id="UP001223586"/>
    </source>
</evidence>
<dbReference type="InterPro" id="IPR014227">
    <property type="entry name" value="YtvI-like"/>
</dbReference>
<evidence type="ECO:0000256" key="6">
    <source>
        <dbReference type="SAM" id="Phobius"/>
    </source>
</evidence>
<keyword evidence="8" id="KW-1185">Reference proteome</keyword>
<feature type="transmembrane region" description="Helical" evidence="6">
    <location>
        <begin position="290"/>
        <end position="307"/>
    </location>
</feature>